<evidence type="ECO:0000313" key="5">
    <source>
        <dbReference type="Proteomes" id="UP000324973"/>
    </source>
</evidence>
<keyword evidence="2 4" id="KW-0378">Hydrolase</keyword>
<protein>
    <submittedName>
        <fullName evidence="4">Alpha/beta hydrolase</fullName>
    </submittedName>
</protein>
<reference evidence="4 5" key="1">
    <citation type="submission" date="2019-08" db="EMBL/GenBank/DDBJ databases">
        <title>Luteimonas viscosus sp. nov., isolated from soil of a sunflower field.</title>
        <authorList>
            <person name="Jianli Z."/>
            <person name="Ying Z."/>
        </authorList>
    </citation>
    <scope>NUCLEOTIDE SEQUENCE [LARGE SCALE GENOMIC DNA]</scope>
    <source>
        <strain evidence="4 5">XBU10</strain>
    </source>
</reference>
<comment type="similarity">
    <text evidence="1">Belongs to the esterase D family.</text>
</comment>
<comment type="caution">
    <text evidence="4">The sequence shown here is derived from an EMBL/GenBank/DDBJ whole genome shotgun (WGS) entry which is preliminary data.</text>
</comment>
<dbReference type="AlphaFoldDB" id="A0A5D4XP83"/>
<name>A0A5D4XP83_9GAMM</name>
<evidence type="ECO:0000256" key="3">
    <source>
        <dbReference type="SAM" id="SignalP"/>
    </source>
</evidence>
<dbReference type="Gene3D" id="3.40.50.1820">
    <property type="entry name" value="alpha/beta hydrolase"/>
    <property type="match status" value="1"/>
</dbReference>
<sequence length="321" mass="35880">MPTCTRARPARWRPRMAALRRNRPFANALAVACCLCASLSMGGATVRAETPARPAQEARVPLEYLPALRGDYFALHSQATGRDYHVYVRLPEGYDADPDRRWPVVYLLDGDSLFPLLAPTHLFLHYDEQLPEAIIVGLAYGGFDPAVNLRHVDFSAPGPDTPEGEGGAPAFLEFLERELLPGTERRHRIDPAQRVLVGQSRGGYFVLWSALRRPELFRGRIASNPAFSRTRADLFADPGPNAREDLAVVIASGARDQAFRMDDARAWMEAWQARDDRPWALHHEVLEQGTHAASIGEAYRRAMLWLFSEEVAAARARMPSK</sequence>
<dbReference type="InterPro" id="IPR029058">
    <property type="entry name" value="AB_hydrolase_fold"/>
</dbReference>
<proteinExistence type="inferred from homology"/>
<dbReference type="Pfam" id="PF00756">
    <property type="entry name" value="Esterase"/>
    <property type="match status" value="1"/>
</dbReference>
<dbReference type="InterPro" id="IPR000801">
    <property type="entry name" value="Esterase-like"/>
</dbReference>
<dbReference type="Proteomes" id="UP000324973">
    <property type="component" value="Unassembled WGS sequence"/>
</dbReference>
<dbReference type="SUPFAM" id="SSF53474">
    <property type="entry name" value="alpha/beta-Hydrolases"/>
    <property type="match status" value="1"/>
</dbReference>
<feature type="signal peptide" evidence="3">
    <location>
        <begin position="1"/>
        <end position="43"/>
    </location>
</feature>
<dbReference type="PANTHER" id="PTHR40841:SF2">
    <property type="entry name" value="SIDEROPHORE-DEGRADING ESTERASE (EUROFUNG)"/>
    <property type="match status" value="1"/>
</dbReference>
<evidence type="ECO:0000256" key="1">
    <source>
        <dbReference type="ARBA" id="ARBA00005622"/>
    </source>
</evidence>
<keyword evidence="3" id="KW-0732">Signal</keyword>
<dbReference type="EMBL" id="VTFT01000001">
    <property type="protein sequence ID" value="TYT25743.1"/>
    <property type="molecule type" value="Genomic_DNA"/>
</dbReference>
<evidence type="ECO:0000256" key="2">
    <source>
        <dbReference type="ARBA" id="ARBA00022801"/>
    </source>
</evidence>
<feature type="chain" id="PRO_5022877663" evidence="3">
    <location>
        <begin position="44"/>
        <end position="321"/>
    </location>
</feature>
<organism evidence="4 5">
    <name type="scientific">Luteimonas viscosa</name>
    <dbReference type="NCBI Taxonomy" id="1132694"/>
    <lineage>
        <taxon>Bacteria</taxon>
        <taxon>Pseudomonadati</taxon>
        <taxon>Pseudomonadota</taxon>
        <taxon>Gammaproteobacteria</taxon>
        <taxon>Lysobacterales</taxon>
        <taxon>Lysobacteraceae</taxon>
        <taxon>Luteimonas</taxon>
    </lineage>
</organism>
<keyword evidence="5" id="KW-1185">Reference proteome</keyword>
<dbReference type="OrthoDB" id="6381520at2"/>
<accession>A0A5D4XP83</accession>
<dbReference type="GO" id="GO:0016788">
    <property type="term" value="F:hydrolase activity, acting on ester bonds"/>
    <property type="evidence" value="ECO:0007669"/>
    <property type="project" value="TreeGrafter"/>
</dbReference>
<dbReference type="InterPro" id="IPR052558">
    <property type="entry name" value="Siderophore_Hydrolase_D"/>
</dbReference>
<dbReference type="PANTHER" id="PTHR40841">
    <property type="entry name" value="SIDEROPHORE TRIACETYLFUSARININE C ESTERASE"/>
    <property type="match status" value="1"/>
</dbReference>
<evidence type="ECO:0000313" key="4">
    <source>
        <dbReference type="EMBL" id="TYT25743.1"/>
    </source>
</evidence>
<gene>
    <name evidence="4" type="ORF">FZO89_05460</name>
</gene>